<organism evidence="1 2">
    <name type="scientific">Rhizopus microsporus</name>
    <dbReference type="NCBI Taxonomy" id="58291"/>
    <lineage>
        <taxon>Eukaryota</taxon>
        <taxon>Fungi</taxon>
        <taxon>Fungi incertae sedis</taxon>
        <taxon>Mucoromycota</taxon>
        <taxon>Mucoromycotina</taxon>
        <taxon>Mucoromycetes</taxon>
        <taxon>Mucorales</taxon>
        <taxon>Mucorineae</taxon>
        <taxon>Rhizopodaceae</taxon>
        <taxon>Rhizopus</taxon>
    </lineage>
</organism>
<reference evidence="1 2" key="1">
    <citation type="journal article" date="2016" name="Proc. Natl. Acad. Sci. U.S.A.">
        <title>Lipid metabolic changes in an early divergent fungus govern the establishment of a mutualistic symbiosis with endobacteria.</title>
        <authorList>
            <person name="Lastovetsky O.A."/>
            <person name="Gaspar M.L."/>
            <person name="Mondo S.J."/>
            <person name="LaButti K.M."/>
            <person name="Sandor L."/>
            <person name="Grigoriev I.V."/>
            <person name="Henry S.A."/>
            <person name="Pawlowska T.E."/>
        </authorList>
    </citation>
    <scope>NUCLEOTIDE SEQUENCE [LARGE SCALE GENOMIC DNA]</scope>
    <source>
        <strain evidence="1 2">ATCC 11559</strain>
    </source>
</reference>
<name>A0A1X0RMB8_RHIZD</name>
<proteinExistence type="predicted"/>
<sequence length="206" mass="23830">MDKYIKACCLHFKNNNYAIQINSEASFIKKHLLPFIDEMFLKSPDKNIICAMMDGAEQNGRMPDLKLDYKFKGKPHFAFFVEVKRPGQTSLYQDEGDFVKLLKVMKESINDQIDLGFEDPASLGLLVEDSLLSFDKMCTLKYSKIVNIGYKCILYIMKIHEEGVYIPVALKKFVLVEDSENVVNIPAIVESFFFVKIKLEKKLEYR</sequence>
<gene>
    <name evidence="1" type="ORF">BCV71DRAFT_189924</name>
</gene>
<dbReference type="EMBL" id="KV921573">
    <property type="protein sequence ID" value="ORE13048.1"/>
    <property type="molecule type" value="Genomic_DNA"/>
</dbReference>
<dbReference type="VEuPathDB" id="FungiDB:BCV72DRAFT_214634"/>
<dbReference type="OMA" id="NIICAMM"/>
<dbReference type="AlphaFoldDB" id="A0A1X0RMB8"/>
<accession>A0A1X0RMB8</accession>
<evidence type="ECO:0000313" key="2">
    <source>
        <dbReference type="Proteomes" id="UP000242381"/>
    </source>
</evidence>
<evidence type="ECO:0000313" key="1">
    <source>
        <dbReference type="EMBL" id="ORE13048.1"/>
    </source>
</evidence>
<protein>
    <submittedName>
        <fullName evidence="1">Uncharacterized protein</fullName>
    </submittedName>
</protein>
<dbReference type="Proteomes" id="UP000242381">
    <property type="component" value="Unassembled WGS sequence"/>
</dbReference>